<name>A0A2S4S1E6_CITAM</name>
<accession>A0A2S4S1E6</accession>
<organism evidence="1 2">
    <name type="scientific">Citrobacter amalonaticus</name>
    <dbReference type="NCBI Taxonomy" id="35703"/>
    <lineage>
        <taxon>Bacteria</taxon>
        <taxon>Pseudomonadati</taxon>
        <taxon>Pseudomonadota</taxon>
        <taxon>Gammaproteobacteria</taxon>
        <taxon>Enterobacterales</taxon>
        <taxon>Enterobacteriaceae</taxon>
        <taxon>Citrobacter</taxon>
    </lineage>
</organism>
<evidence type="ECO:0000313" key="1">
    <source>
        <dbReference type="EMBL" id="POU67698.1"/>
    </source>
</evidence>
<dbReference type="RefSeq" id="WP_103779217.1">
    <property type="nucleotide sequence ID" value="NZ_PQLX01000001.1"/>
</dbReference>
<sequence>MEILNAYSVISRSRLYVGMAGAPMPISLHDIERFLSARPVLIDRDEFDAVIFALDDAWREQWAQEQKKHNTSK</sequence>
<dbReference type="Proteomes" id="UP000237003">
    <property type="component" value="Unassembled WGS sequence"/>
</dbReference>
<comment type="caution">
    <text evidence="1">The sequence shown here is derived from an EMBL/GenBank/DDBJ whole genome shotgun (WGS) entry which is preliminary data.</text>
</comment>
<protein>
    <submittedName>
        <fullName evidence="1">Uncharacterized protein</fullName>
    </submittedName>
</protein>
<reference evidence="1 2" key="1">
    <citation type="submission" date="2018-01" db="EMBL/GenBank/DDBJ databases">
        <title>Complete genome sequences of 14 Citrobacter spp. isolated from plant in Canada.</title>
        <authorList>
            <person name="Bhandare S.G."/>
            <person name="Colavecchio A."/>
            <person name="Jeukens J."/>
            <person name="Emond-Rheault J.-G."/>
            <person name="Freschi L."/>
            <person name="Hamel J."/>
            <person name="Kukavica-Ibrulj I."/>
            <person name="Levesque R."/>
            <person name="Goodridge L."/>
        </authorList>
    </citation>
    <scope>NUCLEOTIDE SEQUENCE [LARGE SCALE GENOMIC DNA]</scope>
    <source>
        <strain evidence="1 2">S1285</strain>
    </source>
</reference>
<dbReference type="AlphaFoldDB" id="A0A2S4S1E6"/>
<gene>
    <name evidence="1" type="ORF">C3430_00930</name>
</gene>
<dbReference type="EMBL" id="PQLX01000001">
    <property type="protein sequence ID" value="POU67698.1"/>
    <property type="molecule type" value="Genomic_DNA"/>
</dbReference>
<dbReference type="OrthoDB" id="6912510at2"/>
<evidence type="ECO:0000313" key="2">
    <source>
        <dbReference type="Proteomes" id="UP000237003"/>
    </source>
</evidence>
<proteinExistence type="predicted"/>